<evidence type="ECO:0000313" key="6">
    <source>
        <dbReference type="Proteomes" id="UP000249522"/>
    </source>
</evidence>
<feature type="domain" description="HTH marR-type" evidence="4">
    <location>
        <begin position="1"/>
        <end position="145"/>
    </location>
</feature>
<keyword evidence="2" id="KW-0238">DNA-binding</keyword>
<dbReference type="Pfam" id="PF01047">
    <property type="entry name" value="MarR"/>
    <property type="match status" value="1"/>
</dbReference>
<protein>
    <submittedName>
        <fullName evidence="5">MarR family transcriptional regulator</fullName>
    </submittedName>
</protein>
<evidence type="ECO:0000259" key="4">
    <source>
        <dbReference type="PROSITE" id="PS50995"/>
    </source>
</evidence>
<dbReference type="PROSITE" id="PS50995">
    <property type="entry name" value="HTH_MARR_2"/>
    <property type="match status" value="1"/>
</dbReference>
<dbReference type="InterPro" id="IPR023187">
    <property type="entry name" value="Tscrpt_reg_MarR-type_CS"/>
</dbReference>
<dbReference type="InterPro" id="IPR036390">
    <property type="entry name" value="WH_DNA-bd_sf"/>
</dbReference>
<dbReference type="InterPro" id="IPR022689">
    <property type="entry name" value="Iron_dep_repressor"/>
</dbReference>
<sequence length="151" mass="17357">MRKKGFIVADRDQLLELTALFKTVIKRFRSEWAKGIEDDMTVTQFRLLQMLKTEGQKKTMDIAEALMVTPGAVTGMADKLIASGLVVRKKSELDRRVAYLAITEKGKERAEELLDKQIQTVGSLFRDFPDEDIEHLKRIYNNLLRNLGEKE</sequence>
<comment type="caution">
    <text evidence="5">The sequence shown here is derived from an EMBL/GenBank/DDBJ whole genome shotgun (WGS) entry which is preliminary data.</text>
</comment>
<name>A0A2W1L3G4_9BACL</name>
<dbReference type="GO" id="GO:0003677">
    <property type="term" value="F:DNA binding"/>
    <property type="evidence" value="ECO:0007669"/>
    <property type="project" value="UniProtKB-KW"/>
</dbReference>
<evidence type="ECO:0000256" key="3">
    <source>
        <dbReference type="ARBA" id="ARBA00023163"/>
    </source>
</evidence>
<dbReference type="Gene3D" id="1.10.10.10">
    <property type="entry name" value="Winged helix-like DNA-binding domain superfamily/Winged helix DNA-binding domain"/>
    <property type="match status" value="1"/>
</dbReference>
<dbReference type="SMART" id="SM00347">
    <property type="entry name" value="HTH_MARR"/>
    <property type="match status" value="1"/>
</dbReference>
<evidence type="ECO:0000256" key="1">
    <source>
        <dbReference type="ARBA" id="ARBA00023015"/>
    </source>
</evidence>
<keyword evidence="3" id="KW-0804">Transcription</keyword>
<dbReference type="OrthoDB" id="166070at2"/>
<reference evidence="5 6" key="1">
    <citation type="submission" date="2018-06" db="EMBL/GenBank/DDBJ databases">
        <title>Paenibacillus imtechensis sp. nov.</title>
        <authorList>
            <person name="Pinnaka A.K."/>
            <person name="Singh H."/>
            <person name="Kaur M."/>
        </authorList>
    </citation>
    <scope>NUCLEOTIDE SEQUENCE [LARGE SCALE GENOMIC DNA]</scope>
    <source>
        <strain evidence="5 6">SMB1</strain>
    </source>
</reference>
<dbReference type="Proteomes" id="UP000249522">
    <property type="component" value="Unassembled WGS sequence"/>
</dbReference>
<dbReference type="InterPro" id="IPR036388">
    <property type="entry name" value="WH-like_DNA-bd_sf"/>
</dbReference>
<dbReference type="GO" id="GO:0046914">
    <property type="term" value="F:transition metal ion binding"/>
    <property type="evidence" value="ECO:0007669"/>
    <property type="project" value="InterPro"/>
</dbReference>
<dbReference type="GO" id="GO:0003700">
    <property type="term" value="F:DNA-binding transcription factor activity"/>
    <property type="evidence" value="ECO:0007669"/>
    <property type="project" value="InterPro"/>
</dbReference>
<dbReference type="PRINTS" id="PR00598">
    <property type="entry name" value="HTHMARR"/>
</dbReference>
<dbReference type="SMART" id="SM00529">
    <property type="entry name" value="HTH_DTXR"/>
    <property type="match status" value="1"/>
</dbReference>
<organism evidence="5 6">
    <name type="scientific">Paenibacillus sambharensis</name>
    <dbReference type="NCBI Taxonomy" id="1803190"/>
    <lineage>
        <taxon>Bacteria</taxon>
        <taxon>Bacillati</taxon>
        <taxon>Bacillota</taxon>
        <taxon>Bacilli</taxon>
        <taxon>Bacillales</taxon>
        <taxon>Paenibacillaceae</taxon>
        <taxon>Paenibacillus</taxon>
    </lineage>
</organism>
<dbReference type="SUPFAM" id="SSF46785">
    <property type="entry name" value="Winged helix' DNA-binding domain"/>
    <property type="match status" value="1"/>
</dbReference>
<dbReference type="EMBL" id="QKRB01000051">
    <property type="protein sequence ID" value="PZD94568.1"/>
    <property type="molecule type" value="Genomic_DNA"/>
</dbReference>
<evidence type="ECO:0000313" key="5">
    <source>
        <dbReference type="EMBL" id="PZD94568.1"/>
    </source>
</evidence>
<gene>
    <name evidence="5" type="ORF">DNH61_16505</name>
</gene>
<dbReference type="AlphaFoldDB" id="A0A2W1L3G4"/>
<dbReference type="InterPro" id="IPR000835">
    <property type="entry name" value="HTH_MarR-typ"/>
</dbReference>
<proteinExistence type="predicted"/>
<dbReference type="PANTHER" id="PTHR33164">
    <property type="entry name" value="TRANSCRIPTIONAL REGULATOR, MARR FAMILY"/>
    <property type="match status" value="1"/>
</dbReference>
<keyword evidence="6" id="KW-1185">Reference proteome</keyword>
<dbReference type="PROSITE" id="PS01117">
    <property type="entry name" value="HTH_MARR_1"/>
    <property type="match status" value="1"/>
</dbReference>
<keyword evidence="1" id="KW-0805">Transcription regulation</keyword>
<evidence type="ECO:0000256" key="2">
    <source>
        <dbReference type="ARBA" id="ARBA00023125"/>
    </source>
</evidence>
<dbReference type="InterPro" id="IPR039422">
    <property type="entry name" value="MarR/SlyA-like"/>
</dbReference>
<dbReference type="PANTHER" id="PTHR33164:SF99">
    <property type="entry name" value="MARR FAMILY REGULATORY PROTEIN"/>
    <property type="match status" value="1"/>
</dbReference>
<accession>A0A2W1L3G4</accession>
<dbReference type="GO" id="GO:0006950">
    <property type="term" value="P:response to stress"/>
    <property type="evidence" value="ECO:0007669"/>
    <property type="project" value="TreeGrafter"/>
</dbReference>